<gene>
    <name evidence="1" type="ORF">CDN99_06585</name>
</gene>
<dbReference type="AlphaFoldDB" id="A0A246JID9"/>
<sequence>MSTINARVVHVSMCDLGFVTDAKGREWTFKYHEYCGVTVLRADGEQLKRQPGRRSPFWPALQVWLDERRAHAFVSSIGDQ</sequence>
<dbReference type="RefSeq" id="WP_088383847.1">
    <property type="nucleotide sequence ID" value="NZ_NIOF01000002.1"/>
</dbReference>
<keyword evidence="2" id="KW-1185">Reference proteome</keyword>
<comment type="caution">
    <text evidence="1">The sequence shown here is derived from an EMBL/GenBank/DDBJ whole genome shotgun (WGS) entry which is preliminary data.</text>
</comment>
<proteinExistence type="predicted"/>
<evidence type="ECO:0000313" key="1">
    <source>
        <dbReference type="EMBL" id="OWQ92019.1"/>
    </source>
</evidence>
<reference evidence="1 2" key="1">
    <citation type="journal article" date="2008" name="Int. J. Syst. Evol. Microbiol.">
        <title>Description of Roseateles aquatilis sp. nov. and Roseateles terrae sp. nov., in the class Betaproteobacteria, and emended description of the genus Roseateles.</title>
        <authorList>
            <person name="Gomila M."/>
            <person name="Bowien B."/>
            <person name="Falsen E."/>
            <person name="Moore E.R."/>
            <person name="Lalucat J."/>
        </authorList>
    </citation>
    <scope>NUCLEOTIDE SEQUENCE [LARGE SCALE GENOMIC DNA]</scope>
    <source>
        <strain evidence="1 2">CCUG 48205</strain>
    </source>
</reference>
<name>A0A246JID9_9BURK</name>
<organism evidence="1 2">
    <name type="scientific">Roseateles aquatilis</name>
    <dbReference type="NCBI Taxonomy" id="431061"/>
    <lineage>
        <taxon>Bacteria</taxon>
        <taxon>Pseudomonadati</taxon>
        <taxon>Pseudomonadota</taxon>
        <taxon>Betaproteobacteria</taxon>
        <taxon>Burkholderiales</taxon>
        <taxon>Sphaerotilaceae</taxon>
        <taxon>Roseateles</taxon>
    </lineage>
</organism>
<dbReference type="Proteomes" id="UP000197468">
    <property type="component" value="Unassembled WGS sequence"/>
</dbReference>
<dbReference type="OrthoDB" id="8903835at2"/>
<evidence type="ECO:0000313" key="2">
    <source>
        <dbReference type="Proteomes" id="UP000197468"/>
    </source>
</evidence>
<accession>A0A246JID9</accession>
<dbReference type="EMBL" id="NIOF01000002">
    <property type="protein sequence ID" value="OWQ92019.1"/>
    <property type="molecule type" value="Genomic_DNA"/>
</dbReference>
<protein>
    <submittedName>
        <fullName evidence="1">Uncharacterized protein</fullName>
    </submittedName>
</protein>